<dbReference type="Proteomes" id="UP000470470">
    <property type="component" value="Unassembled WGS sequence"/>
</dbReference>
<gene>
    <name evidence="4" type="ORF">G1H19_21650</name>
</gene>
<protein>
    <submittedName>
        <fullName evidence="4">N-acetyltransferase</fullName>
    </submittedName>
</protein>
<dbReference type="InterPro" id="IPR000182">
    <property type="entry name" value="GNAT_dom"/>
</dbReference>
<dbReference type="PANTHER" id="PTHR43072:SF23">
    <property type="entry name" value="UPF0039 PROTEIN C11D3.02C"/>
    <property type="match status" value="1"/>
</dbReference>
<dbReference type="AlphaFoldDB" id="A0A7K3WJN9"/>
<evidence type="ECO:0000256" key="1">
    <source>
        <dbReference type="ARBA" id="ARBA00022679"/>
    </source>
</evidence>
<proteinExistence type="predicted"/>
<dbReference type="EMBL" id="JAAGWK010000037">
    <property type="protein sequence ID" value="NEL56576.1"/>
    <property type="molecule type" value="Genomic_DNA"/>
</dbReference>
<dbReference type="GO" id="GO:0016747">
    <property type="term" value="F:acyltransferase activity, transferring groups other than amino-acyl groups"/>
    <property type="evidence" value="ECO:0007669"/>
    <property type="project" value="InterPro"/>
</dbReference>
<dbReference type="RefSeq" id="WP_162393642.1">
    <property type="nucleotide sequence ID" value="NZ_JAABOZ010000013.1"/>
</dbReference>
<name>A0A7K3WJN9_9ACTN</name>
<dbReference type="CDD" id="cd04301">
    <property type="entry name" value="NAT_SF"/>
    <property type="match status" value="1"/>
</dbReference>
<dbReference type="Pfam" id="PF00583">
    <property type="entry name" value="Acetyltransf_1"/>
    <property type="match status" value="1"/>
</dbReference>
<keyword evidence="5" id="KW-1185">Reference proteome</keyword>
<dbReference type="InterPro" id="IPR016181">
    <property type="entry name" value="Acyl_CoA_acyltransferase"/>
</dbReference>
<dbReference type="PROSITE" id="PS51186">
    <property type="entry name" value="GNAT"/>
    <property type="match status" value="1"/>
</dbReference>
<evidence type="ECO:0000259" key="3">
    <source>
        <dbReference type="PROSITE" id="PS51186"/>
    </source>
</evidence>
<organism evidence="4 5">
    <name type="scientific">Goekera deserti</name>
    <dbReference type="NCBI Taxonomy" id="2497753"/>
    <lineage>
        <taxon>Bacteria</taxon>
        <taxon>Bacillati</taxon>
        <taxon>Actinomycetota</taxon>
        <taxon>Actinomycetes</taxon>
        <taxon>Geodermatophilales</taxon>
        <taxon>Geodermatophilaceae</taxon>
        <taxon>Goekera</taxon>
    </lineage>
</organism>
<dbReference type="PANTHER" id="PTHR43072">
    <property type="entry name" value="N-ACETYLTRANSFERASE"/>
    <property type="match status" value="1"/>
</dbReference>
<accession>A0A7K3WJN9</accession>
<evidence type="ECO:0000256" key="2">
    <source>
        <dbReference type="ARBA" id="ARBA00023315"/>
    </source>
</evidence>
<evidence type="ECO:0000313" key="4">
    <source>
        <dbReference type="EMBL" id="NEL56576.1"/>
    </source>
</evidence>
<feature type="domain" description="N-acetyltransferase" evidence="3">
    <location>
        <begin position="3"/>
        <end position="165"/>
    </location>
</feature>
<reference evidence="4 5" key="1">
    <citation type="submission" date="2020-02" db="EMBL/GenBank/DDBJ databases">
        <title>The whole genome sequence of CPCC 205119.</title>
        <authorList>
            <person name="Jiang Z."/>
        </authorList>
    </citation>
    <scope>NUCLEOTIDE SEQUENCE [LARGE SCALE GENOMIC DNA]</scope>
    <source>
        <strain evidence="4 5">CPCC 205119</strain>
    </source>
</reference>
<dbReference type="SUPFAM" id="SSF55729">
    <property type="entry name" value="Acyl-CoA N-acyltransferases (Nat)"/>
    <property type="match status" value="1"/>
</dbReference>
<dbReference type="Gene3D" id="3.40.630.30">
    <property type="match status" value="1"/>
</dbReference>
<keyword evidence="1 4" id="KW-0808">Transferase</keyword>
<evidence type="ECO:0000313" key="5">
    <source>
        <dbReference type="Proteomes" id="UP000470470"/>
    </source>
</evidence>
<comment type="caution">
    <text evidence="4">The sequence shown here is derived from an EMBL/GenBank/DDBJ whole genome shotgun (WGS) entry which is preliminary data.</text>
</comment>
<keyword evidence="2" id="KW-0012">Acyltransferase</keyword>
<sequence>MPTTVRPATADDVPALTEVYAHHVLTGTATFDVDPPDEAARREWLAGHAGGPHRVVVAEVDGRVQGFAASSRFRPRAAYDTSVETSVYLRAGAVGQGLGSALYAGLFDALADQGLHRAYAAVALPNPASEALHRRFGFAVVGTLGEVGFKFGRFHDVRWFEKPLAP</sequence>